<dbReference type="KEGG" id="tsq:D3A95_04940"/>
<keyword evidence="1" id="KW-0175">Coiled coil</keyword>
<organism evidence="2 3">
    <name type="scientific">Thermosynechococcus sichuanensis E542</name>
    <dbReference type="NCBI Taxonomy" id="2016101"/>
    <lineage>
        <taxon>Bacteria</taxon>
        <taxon>Bacillati</taxon>
        <taxon>Cyanobacteriota</taxon>
        <taxon>Cyanophyceae</taxon>
        <taxon>Acaryochloridales</taxon>
        <taxon>Thermosynechococcaceae</taxon>
        <taxon>Thermosynechococcus</taxon>
        <taxon>Thermosynechococcus sichuanensis</taxon>
    </lineage>
</organism>
<dbReference type="InterPro" id="IPR024271">
    <property type="entry name" value="DUF3782"/>
</dbReference>
<dbReference type="PANTHER" id="PTHR34314:SF6">
    <property type="entry name" value="DUF3782 DOMAIN-CONTAINING PROTEIN"/>
    <property type="match status" value="1"/>
</dbReference>
<name>A0A3B7MAP3_9CYAN</name>
<reference evidence="3" key="1">
    <citation type="submission" date="2018-09" db="EMBL/GenBank/DDBJ databases">
        <title>Complete genome sequence of thermophilic cyanobacteria strain Thermosynechococcus elongatus PKUAC-SCTE542.</title>
        <authorList>
            <person name="Liang Y."/>
            <person name="Tang J."/>
            <person name="Daroch M."/>
        </authorList>
    </citation>
    <scope>NUCLEOTIDE SEQUENCE [LARGE SCALE GENOMIC DNA]</scope>
    <source>
        <strain evidence="3">E542</strain>
    </source>
</reference>
<dbReference type="PANTHER" id="PTHR34314">
    <property type="entry name" value="CRENARCHAEAL PROTEIN, PUTATIVE-RELATED"/>
    <property type="match status" value="1"/>
</dbReference>
<gene>
    <name evidence="2" type="ORF">D3A95_04940</name>
</gene>
<feature type="coiled-coil region" evidence="1">
    <location>
        <begin position="50"/>
        <end position="137"/>
    </location>
</feature>
<dbReference type="AlphaFoldDB" id="A0A3B7MAP3"/>
<dbReference type="InterPro" id="IPR012431">
    <property type="entry name" value="PDDEXK_10"/>
</dbReference>
<dbReference type="Pfam" id="PF12644">
    <property type="entry name" value="DUF3782"/>
    <property type="match status" value="1"/>
</dbReference>
<dbReference type="EMBL" id="CP032152">
    <property type="protein sequence ID" value="AXY67713.1"/>
    <property type="molecule type" value="Genomic_DNA"/>
</dbReference>
<evidence type="ECO:0000313" key="3">
    <source>
        <dbReference type="Proteomes" id="UP000261812"/>
    </source>
</evidence>
<evidence type="ECO:0000313" key="2">
    <source>
        <dbReference type="EMBL" id="AXY67713.1"/>
    </source>
</evidence>
<dbReference type="Pfam" id="PF07788">
    <property type="entry name" value="PDDEXK_10"/>
    <property type="match status" value="1"/>
</dbReference>
<evidence type="ECO:0000256" key="1">
    <source>
        <dbReference type="SAM" id="Coils"/>
    </source>
</evidence>
<protein>
    <submittedName>
        <fullName evidence="2">DUF3782 domain-containing protein</fullName>
    </submittedName>
</protein>
<proteinExistence type="predicted"/>
<sequence length="294" mass="36025">MEQAEIIALIQQELPRLVAQDPSLRDFVLRTVSELYLPRREADIKFDRILEELRRDREEQSRRWEQQERKWEEQVHRWHEQDRKWEEQVHRWHEQDRRWEEQARRWEQQERKWEEQVRRWEQQERKWEEQVRRWHEQDRRWEEQDRRWHEQLAEIRRLDKRFESTIGALSARWGIASETSFRNALAGILTESFGVEVLNLTLYDHEGEVLGRPDQVELDLIIKNGLTIACEIKSSIDKAGMYIFDRKVTFYARHHQRQIDRKIVISPMVDPRARPVAEALGIEIYSYADAVEGL</sequence>
<dbReference type="Proteomes" id="UP000261812">
    <property type="component" value="Chromosome"/>
</dbReference>
<keyword evidence="3" id="KW-1185">Reference proteome</keyword>
<accession>A0A3B7MAP3</accession>